<evidence type="ECO:0000313" key="1">
    <source>
        <dbReference type="EMBL" id="OHT15552.1"/>
    </source>
</evidence>
<dbReference type="AlphaFoldDB" id="A0A1J4KXE2"/>
<keyword evidence="2" id="KW-1185">Reference proteome</keyword>
<protein>
    <submittedName>
        <fullName evidence="1">Uncharacterized protein</fullName>
    </submittedName>
</protein>
<accession>A0A1J4KXE2</accession>
<dbReference type="GeneID" id="94825677"/>
<dbReference type="Gene3D" id="1.25.10.10">
    <property type="entry name" value="Leucine-rich Repeat Variant"/>
    <property type="match status" value="1"/>
</dbReference>
<sequence length="493" mass="58324">MTKWSITRMDVNYKFFDQAKNSRAKEFYHSLIYDNEHQLRKEYGEVVPESENISLQYQQIAEYFHKCNETLLLDSLDRYSICFDLYQIPINESFFDNEIPNILMTLAFGQHDYSIVLTKKAVEIIAHYSEYPDDSYIQIFYKLDILSAIINVFNSLCFPYISHCFDIILNYCWVCDQFCLKFYEFFPISSLIDLIWHNKMSEDVPFELRKKIRDKAMKTLYTLSFMTDESNSSSFFDLLCYCIDINEFINLIHYLWILKNICESPQILDKVYNSQKFVDILNKSLISEQLVRILPTIEIINNLLENNYDCSSKFHMMTIMNLLNNDDPKIVQHAVFFIRKNIEKCFLSGDFRMLDYMANFNSAYFSENSGFYTQLEIAKCLIFLTLNQDSNNLRNMIKKGVVKMLMPFLSSDDNEIVKGVLKAFVTIWRQKPVIDENNHNDVAKSEFLTENGNLALEQLDYSNKDIYDLTQVFIELYEESENLQEQEMEKLGI</sequence>
<organism evidence="1 2">
    <name type="scientific">Tritrichomonas foetus</name>
    <dbReference type="NCBI Taxonomy" id="1144522"/>
    <lineage>
        <taxon>Eukaryota</taxon>
        <taxon>Metamonada</taxon>
        <taxon>Parabasalia</taxon>
        <taxon>Tritrichomonadida</taxon>
        <taxon>Tritrichomonadidae</taxon>
        <taxon>Tritrichomonas</taxon>
    </lineage>
</organism>
<dbReference type="InterPro" id="IPR011989">
    <property type="entry name" value="ARM-like"/>
</dbReference>
<dbReference type="Proteomes" id="UP000179807">
    <property type="component" value="Unassembled WGS sequence"/>
</dbReference>
<name>A0A1J4KXE2_9EUKA</name>
<evidence type="ECO:0000313" key="2">
    <source>
        <dbReference type="Proteomes" id="UP000179807"/>
    </source>
</evidence>
<reference evidence="1" key="1">
    <citation type="submission" date="2016-10" db="EMBL/GenBank/DDBJ databases">
        <authorList>
            <person name="Benchimol M."/>
            <person name="Almeida L.G."/>
            <person name="Vasconcelos A.T."/>
            <person name="Perreira-Neves A."/>
            <person name="Rosa I.A."/>
            <person name="Tasca T."/>
            <person name="Bogo M.R."/>
            <person name="de Souza W."/>
        </authorList>
    </citation>
    <scope>NUCLEOTIDE SEQUENCE [LARGE SCALE GENOMIC DNA]</scope>
    <source>
        <strain evidence="1">K</strain>
    </source>
</reference>
<dbReference type="VEuPathDB" id="TrichDB:TRFO_02897"/>
<proteinExistence type="predicted"/>
<dbReference type="SUPFAM" id="SSF48371">
    <property type="entry name" value="ARM repeat"/>
    <property type="match status" value="1"/>
</dbReference>
<dbReference type="RefSeq" id="XP_068368688.1">
    <property type="nucleotide sequence ID" value="XM_068490973.1"/>
</dbReference>
<comment type="caution">
    <text evidence="1">The sequence shown here is derived from an EMBL/GenBank/DDBJ whole genome shotgun (WGS) entry which is preliminary data.</text>
</comment>
<dbReference type="EMBL" id="MLAK01000217">
    <property type="protein sequence ID" value="OHT15552.1"/>
    <property type="molecule type" value="Genomic_DNA"/>
</dbReference>
<dbReference type="InterPro" id="IPR016024">
    <property type="entry name" value="ARM-type_fold"/>
</dbReference>
<gene>
    <name evidence="1" type="ORF">TRFO_02897</name>
</gene>